<protein>
    <submittedName>
        <fullName evidence="1">Uncharacterized protein</fullName>
    </submittedName>
</protein>
<evidence type="ECO:0000313" key="2">
    <source>
        <dbReference type="Proteomes" id="UP000288805"/>
    </source>
</evidence>
<dbReference type="EMBL" id="QGNW01000721">
    <property type="protein sequence ID" value="RVW64398.1"/>
    <property type="molecule type" value="Genomic_DNA"/>
</dbReference>
<comment type="caution">
    <text evidence="1">The sequence shown here is derived from an EMBL/GenBank/DDBJ whole genome shotgun (WGS) entry which is preliminary data.</text>
</comment>
<name>A0A438FWT3_VITVI</name>
<proteinExistence type="predicted"/>
<organism evidence="1 2">
    <name type="scientific">Vitis vinifera</name>
    <name type="common">Grape</name>
    <dbReference type="NCBI Taxonomy" id="29760"/>
    <lineage>
        <taxon>Eukaryota</taxon>
        <taxon>Viridiplantae</taxon>
        <taxon>Streptophyta</taxon>
        <taxon>Embryophyta</taxon>
        <taxon>Tracheophyta</taxon>
        <taxon>Spermatophyta</taxon>
        <taxon>Magnoliopsida</taxon>
        <taxon>eudicotyledons</taxon>
        <taxon>Gunneridae</taxon>
        <taxon>Pentapetalae</taxon>
        <taxon>rosids</taxon>
        <taxon>Vitales</taxon>
        <taxon>Vitaceae</taxon>
        <taxon>Viteae</taxon>
        <taxon>Vitis</taxon>
    </lineage>
</organism>
<sequence length="130" mass="14781">MKDLYTIKRGLNVNKKAFLTEQVSAIIQCNSPVKYNDPGCPTISVMIGGELVEKALLDMGEEWTNATHVWKHDIGAQYLLYVQEANQSGIRRRSIRGLLEPPDLLATLPPWRRIEEILPLFNEEETTRSS</sequence>
<dbReference type="AlphaFoldDB" id="A0A438FWT3"/>
<dbReference type="Proteomes" id="UP000288805">
    <property type="component" value="Unassembled WGS sequence"/>
</dbReference>
<gene>
    <name evidence="1" type="ORF">CK203_062520</name>
</gene>
<evidence type="ECO:0000313" key="1">
    <source>
        <dbReference type="EMBL" id="RVW64398.1"/>
    </source>
</evidence>
<reference evidence="1 2" key="1">
    <citation type="journal article" date="2018" name="PLoS Genet.">
        <title>Population sequencing reveals clonal diversity and ancestral inbreeding in the grapevine cultivar Chardonnay.</title>
        <authorList>
            <person name="Roach M.J."/>
            <person name="Johnson D.L."/>
            <person name="Bohlmann J."/>
            <person name="van Vuuren H.J."/>
            <person name="Jones S.J."/>
            <person name="Pretorius I.S."/>
            <person name="Schmidt S.A."/>
            <person name="Borneman A.R."/>
        </authorList>
    </citation>
    <scope>NUCLEOTIDE SEQUENCE [LARGE SCALE GENOMIC DNA]</scope>
    <source>
        <strain evidence="2">cv. Chardonnay</strain>
        <tissue evidence="1">Leaf</tissue>
    </source>
</reference>
<accession>A0A438FWT3</accession>